<dbReference type="AlphaFoldDB" id="H0E991"/>
<evidence type="ECO:0000313" key="2">
    <source>
        <dbReference type="Proteomes" id="UP000005143"/>
    </source>
</evidence>
<name>H0E991_9ACTN</name>
<dbReference type="EMBL" id="AGUD01000254">
    <property type="protein sequence ID" value="EHN09766.1"/>
    <property type="molecule type" value="Genomic_DNA"/>
</dbReference>
<comment type="caution">
    <text evidence="1">The sequence shown here is derived from an EMBL/GenBank/DDBJ whole genome shotgun (WGS) entry which is preliminary data.</text>
</comment>
<protein>
    <submittedName>
        <fullName evidence="1">Uncharacterized protein</fullName>
    </submittedName>
</protein>
<reference evidence="1 2" key="1">
    <citation type="journal article" date="2013" name="Biodegradation">
        <title>Quantitative proteomic analysis of ibuprofen-degrading Patulibacter sp. strain I11.</title>
        <authorList>
            <person name="Almeida B."/>
            <person name="Kjeldal H."/>
            <person name="Lolas I."/>
            <person name="Knudsen A.D."/>
            <person name="Carvalho G."/>
            <person name="Nielsen K.L."/>
            <person name="Barreto Crespo M.T."/>
            <person name="Stensballe A."/>
            <person name="Nielsen J.L."/>
        </authorList>
    </citation>
    <scope>NUCLEOTIDE SEQUENCE [LARGE SCALE GENOMIC DNA]</scope>
    <source>
        <strain evidence="1 2">I11</strain>
    </source>
</reference>
<gene>
    <name evidence="1" type="ORF">PAI11_34080</name>
</gene>
<evidence type="ECO:0000313" key="1">
    <source>
        <dbReference type="EMBL" id="EHN09766.1"/>
    </source>
</evidence>
<accession>H0E991</accession>
<proteinExistence type="predicted"/>
<sequence>MVNVNRQPLERTTGADLIYINETMPSFVLVQYKTMRREGDPPKLLYRPDAQLAAELDRMRKIAPGRDDRSPMSFRLSPGACFLKLCKPVVRLDYTQDLVSGMYLPLSYYDALANSNEVAGPRGGAVFSYDTVRRHIDNTLFVSLVRGGWVGSRGATTKRLKDLVLNGLDADRSVTVAAASRNSVFEPSDS</sequence>
<dbReference type="Proteomes" id="UP000005143">
    <property type="component" value="Unassembled WGS sequence"/>
</dbReference>
<organism evidence="1 2">
    <name type="scientific">Patulibacter medicamentivorans</name>
    <dbReference type="NCBI Taxonomy" id="1097667"/>
    <lineage>
        <taxon>Bacteria</taxon>
        <taxon>Bacillati</taxon>
        <taxon>Actinomycetota</taxon>
        <taxon>Thermoleophilia</taxon>
        <taxon>Solirubrobacterales</taxon>
        <taxon>Patulibacteraceae</taxon>
        <taxon>Patulibacter</taxon>
    </lineage>
</organism>
<keyword evidence="2" id="KW-1185">Reference proteome</keyword>